<keyword evidence="2" id="KW-0677">Repeat</keyword>
<accession>A0A921U698</accession>
<reference evidence="10" key="2">
    <citation type="submission" date="2020-10" db="EMBL/GenBank/DDBJ databases">
        <authorList>
            <person name="Cooper E.A."/>
            <person name="Brenton Z.W."/>
            <person name="Flinn B.S."/>
            <person name="Jenkins J."/>
            <person name="Shu S."/>
            <person name="Flowers D."/>
            <person name="Luo F."/>
            <person name="Wang Y."/>
            <person name="Xia P."/>
            <person name="Barry K."/>
            <person name="Daum C."/>
            <person name="Lipzen A."/>
            <person name="Yoshinaga Y."/>
            <person name="Schmutz J."/>
            <person name="Saski C."/>
            <person name="Vermerris W."/>
            <person name="Kresovich S."/>
        </authorList>
    </citation>
    <scope>NUCLEOTIDE SEQUENCE</scope>
</reference>
<feature type="region of interest" description="Disordered" evidence="8">
    <location>
        <begin position="1"/>
        <end position="41"/>
    </location>
</feature>
<dbReference type="InterPro" id="IPR036855">
    <property type="entry name" value="Znf_CCCH_sf"/>
</dbReference>
<feature type="compositionally biased region" description="Basic residues" evidence="8">
    <location>
        <begin position="1"/>
        <end position="13"/>
    </location>
</feature>
<reference evidence="10" key="1">
    <citation type="journal article" date="2019" name="BMC Genomics">
        <title>A new reference genome for Sorghum bicolor reveals high levels of sequence similarity between sweet and grain genotypes: implications for the genetics of sugar metabolism.</title>
        <authorList>
            <person name="Cooper E.A."/>
            <person name="Brenton Z.W."/>
            <person name="Flinn B.S."/>
            <person name="Jenkins J."/>
            <person name="Shu S."/>
            <person name="Flowers D."/>
            <person name="Luo F."/>
            <person name="Wang Y."/>
            <person name="Xia P."/>
            <person name="Barry K."/>
            <person name="Daum C."/>
            <person name="Lipzen A."/>
            <person name="Yoshinaga Y."/>
            <person name="Schmutz J."/>
            <person name="Saski C."/>
            <person name="Vermerris W."/>
            <person name="Kresovich S."/>
        </authorList>
    </citation>
    <scope>NUCLEOTIDE SEQUENCE</scope>
</reference>
<keyword evidence="3 6" id="KW-0863">Zinc-finger</keyword>
<protein>
    <recommendedName>
        <fullName evidence="9">C3H1-type domain-containing protein</fullName>
    </recommendedName>
</protein>
<dbReference type="PANTHER" id="PTHR12547:SF162">
    <property type="entry name" value="ZINC FINGER CCCH DOMAIN-CONTAINING PROTEIN 15"/>
    <property type="match status" value="1"/>
</dbReference>
<dbReference type="FunFam" id="4.10.1000.10:FF:000002">
    <property type="entry name" value="Zinc finger protein 36, C3H1 type-like 1"/>
    <property type="match status" value="1"/>
</dbReference>
<feature type="coiled-coil region" evidence="7">
    <location>
        <begin position="227"/>
        <end position="254"/>
    </location>
</feature>
<evidence type="ECO:0000256" key="3">
    <source>
        <dbReference type="ARBA" id="ARBA00022771"/>
    </source>
</evidence>
<dbReference type="GO" id="GO:0003677">
    <property type="term" value="F:DNA binding"/>
    <property type="evidence" value="ECO:0007669"/>
    <property type="project" value="UniProtKB-KW"/>
</dbReference>
<evidence type="ECO:0000313" key="10">
    <source>
        <dbReference type="EMBL" id="KAG0519340.1"/>
    </source>
</evidence>
<feature type="compositionally biased region" description="Pro residues" evidence="8">
    <location>
        <begin position="277"/>
        <end position="293"/>
    </location>
</feature>
<dbReference type="Gene3D" id="4.10.1000.10">
    <property type="entry name" value="Zinc finger, CCCH-type"/>
    <property type="match status" value="2"/>
</dbReference>
<keyword evidence="7" id="KW-0175">Coiled coil</keyword>
<dbReference type="EMBL" id="CM027688">
    <property type="protein sequence ID" value="KAG0519340.1"/>
    <property type="molecule type" value="Genomic_DNA"/>
</dbReference>
<evidence type="ECO:0000256" key="1">
    <source>
        <dbReference type="ARBA" id="ARBA00022723"/>
    </source>
</evidence>
<feature type="zinc finger region" description="C3H1-type" evidence="6">
    <location>
        <begin position="362"/>
        <end position="390"/>
    </location>
</feature>
<dbReference type="SMART" id="SM00356">
    <property type="entry name" value="ZnF_C3H1"/>
    <property type="match status" value="2"/>
</dbReference>
<dbReference type="GO" id="GO:0003729">
    <property type="term" value="F:mRNA binding"/>
    <property type="evidence" value="ECO:0007669"/>
    <property type="project" value="InterPro"/>
</dbReference>
<name>A0A921U698_SORBI</name>
<feature type="domain" description="C3H1-type" evidence="9">
    <location>
        <begin position="362"/>
        <end position="390"/>
    </location>
</feature>
<dbReference type="PROSITE" id="PS50103">
    <property type="entry name" value="ZF_C3H1"/>
    <property type="match status" value="2"/>
</dbReference>
<feature type="zinc finger region" description="C3H1-type" evidence="6">
    <location>
        <begin position="400"/>
        <end position="428"/>
    </location>
</feature>
<dbReference type="FunFam" id="4.10.1000.10:FF:000001">
    <property type="entry name" value="zinc finger CCCH domain-containing protein 15-like"/>
    <property type="match status" value="1"/>
</dbReference>
<evidence type="ECO:0000256" key="7">
    <source>
        <dbReference type="SAM" id="Coils"/>
    </source>
</evidence>
<dbReference type="GO" id="GO:0008270">
    <property type="term" value="F:zinc ion binding"/>
    <property type="evidence" value="ECO:0007669"/>
    <property type="project" value="UniProtKB-KW"/>
</dbReference>
<comment type="caution">
    <text evidence="10">The sequence shown here is derived from an EMBL/GenBank/DDBJ whole genome shotgun (WGS) entry which is preliminary data.</text>
</comment>
<dbReference type="PANTHER" id="PTHR12547">
    <property type="entry name" value="CCCH ZINC FINGER/TIS11-RELATED"/>
    <property type="match status" value="1"/>
</dbReference>
<dbReference type="SUPFAM" id="SSF90229">
    <property type="entry name" value="CCCH zinc finger"/>
    <property type="match status" value="2"/>
</dbReference>
<feature type="region of interest" description="Disordered" evidence="8">
    <location>
        <begin position="272"/>
        <end position="293"/>
    </location>
</feature>
<feature type="compositionally biased region" description="Low complexity" evidence="8">
    <location>
        <begin position="163"/>
        <end position="187"/>
    </location>
</feature>
<dbReference type="AlphaFoldDB" id="A0A921U698"/>
<evidence type="ECO:0000313" key="11">
    <source>
        <dbReference type="Proteomes" id="UP000807115"/>
    </source>
</evidence>
<evidence type="ECO:0000256" key="5">
    <source>
        <dbReference type="ARBA" id="ARBA00023125"/>
    </source>
</evidence>
<dbReference type="InterPro" id="IPR045877">
    <property type="entry name" value="ZFP36-like"/>
</dbReference>
<gene>
    <name evidence="10" type="ORF">BDA96_09G255900</name>
</gene>
<evidence type="ECO:0000256" key="4">
    <source>
        <dbReference type="ARBA" id="ARBA00022833"/>
    </source>
</evidence>
<evidence type="ECO:0000256" key="2">
    <source>
        <dbReference type="ARBA" id="ARBA00022737"/>
    </source>
</evidence>
<evidence type="ECO:0000256" key="8">
    <source>
        <dbReference type="SAM" id="MobiDB-lite"/>
    </source>
</evidence>
<sequence length="437" mass="47583">MHCAVRRKTRGHGAAHEYAVPRNSLPPRRSAGPTERTLDRSAQQAHAQPCCLPAACGLCICAPRPPRHPAQRRIAYRANSPEHHLQSASRIQWALKYGKLVQGGGAMEVVAPAQHDALHAAFGPKPFGGIGGDGRFSSRLSSLGGDRFFGYSTTTASSRFGNSPGLSSLSPRAASLSRGSSESSSVVDDGDDAADAATVAERRLRLARLALQYQEVVNRFELCLTYLADASNEAAALRRENDELRVANEDLARRIKVVGCKLVDEFSSLRLAEEHATPPPPPPPPPSPLPVAPVMPKSISIRSPGYLKMNQNGKHRASKPTKVSQRVFVGMDGGVKGEEERKGVEEKKLNGGLEFEVYNQGMLKTELCNKWEETGACPYGDQCQFAHGIGELRPVIRHPRYKTQVCRMVLAGVVCPYGHRCHFRHSVTPADLFLPRP</sequence>
<proteinExistence type="predicted"/>
<dbReference type="InterPro" id="IPR000571">
    <property type="entry name" value="Znf_CCCH"/>
</dbReference>
<evidence type="ECO:0000256" key="6">
    <source>
        <dbReference type="PROSITE-ProRule" id="PRU00723"/>
    </source>
</evidence>
<organism evidence="10 11">
    <name type="scientific">Sorghum bicolor</name>
    <name type="common">Sorghum</name>
    <name type="synonym">Sorghum vulgare</name>
    <dbReference type="NCBI Taxonomy" id="4558"/>
    <lineage>
        <taxon>Eukaryota</taxon>
        <taxon>Viridiplantae</taxon>
        <taxon>Streptophyta</taxon>
        <taxon>Embryophyta</taxon>
        <taxon>Tracheophyta</taxon>
        <taxon>Spermatophyta</taxon>
        <taxon>Magnoliopsida</taxon>
        <taxon>Liliopsida</taxon>
        <taxon>Poales</taxon>
        <taxon>Poaceae</taxon>
        <taxon>PACMAD clade</taxon>
        <taxon>Panicoideae</taxon>
        <taxon>Andropogonodae</taxon>
        <taxon>Andropogoneae</taxon>
        <taxon>Sorghinae</taxon>
        <taxon>Sorghum</taxon>
    </lineage>
</organism>
<keyword evidence="5" id="KW-0238">DNA-binding</keyword>
<dbReference type="Proteomes" id="UP000807115">
    <property type="component" value="Chromosome 9"/>
</dbReference>
<evidence type="ECO:0000259" key="9">
    <source>
        <dbReference type="PROSITE" id="PS50103"/>
    </source>
</evidence>
<feature type="domain" description="C3H1-type" evidence="9">
    <location>
        <begin position="400"/>
        <end position="428"/>
    </location>
</feature>
<keyword evidence="1 6" id="KW-0479">Metal-binding</keyword>
<dbReference type="Pfam" id="PF00642">
    <property type="entry name" value="zf-CCCH"/>
    <property type="match status" value="1"/>
</dbReference>
<feature type="region of interest" description="Disordered" evidence="8">
    <location>
        <begin position="159"/>
        <end position="192"/>
    </location>
</feature>
<keyword evidence="4 6" id="KW-0862">Zinc</keyword>